<dbReference type="STRING" id="1548.CSCA_3379"/>
<dbReference type="KEGG" id="csq:CSCA_3379"/>
<organism evidence="1 2">
    <name type="scientific">Clostridium scatologenes</name>
    <dbReference type="NCBI Taxonomy" id="1548"/>
    <lineage>
        <taxon>Bacteria</taxon>
        <taxon>Bacillati</taxon>
        <taxon>Bacillota</taxon>
        <taxon>Clostridia</taxon>
        <taxon>Eubacteriales</taxon>
        <taxon>Clostridiaceae</taxon>
        <taxon>Clostridium</taxon>
    </lineage>
</organism>
<keyword evidence="2" id="KW-1185">Reference proteome</keyword>
<evidence type="ECO:0000313" key="1">
    <source>
        <dbReference type="EMBL" id="AKA70504.1"/>
    </source>
</evidence>
<name>A0A0E3JPU7_CLOSL</name>
<dbReference type="HOGENOM" id="CLU_2166620_0_0_9"/>
<evidence type="ECO:0000313" key="2">
    <source>
        <dbReference type="Proteomes" id="UP000033115"/>
    </source>
</evidence>
<accession>A0A0E3JPU7</accession>
<sequence length="110" mass="12437">MWGNIKITQSMYEGTKIPKSFEITADGERFWVHPNGTKHMVEYITKDPITHGMPINSQTLLSSFQRSVEGAVKQGVKYDEIMNEGNCELIFSKPRGNGLLPVIKHAVYKP</sequence>
<dbReference type="EMBL" id="CP009933">
    <property type="protein sequence ID" value="AKA70504.1"/>
    <property type="molecule type" value="Genomic_DNA"/>
</dbReference>
<proteinExistence type="predicted"/>
<protein>
    <submittedName>
        <fullName evidence="1">YwqJA</fullName>
    </submittedName>
</protein>
<gene>
    <name evidence="1" type="ORF">CSCA_3379</name>
</gene>
<dbReference type="Proteomes" id="UP000033115">
    <property type="component" value="Chromosome"/>
</dbReference>
<dbReference type="AlphaFoldDB" id="A0A0E3JPU7"/>
<reference evidence="1 2" key="1">
    <citation type="journal article" date="2015" name="J. Biotechnol.">
        <title>Complete genome sequence of a malodorant-producing acetogen, Clostridium scatologenes ATCC 25775(T).</title>
        <authorList>
            <person name="Zhu Z."/>
            <person name="Guo T."/>
            <person name="Zheng H."/>
            <person name="Song T."/>
            <person name="Ouyang P."/>
            <person name="Xie J."/>
        </authorList>
    </citation>
    <scope>NUCLEOTIDE SEQUENCE [LARGE SCALE GENOMIC DNA]</scope>
    <source>
        <strain evidence="1 2">ATCC 25775</strain>
    </source>
</reference>
<dbReference type="RefSeq" id="WP_029160550.1">
    <property type="nucleotide sequence ID" value="NZ_CP009933.1"/>
</dbReference>